<keyword evidence="3 7" id="KW-0444">Lipid biosynthesis</keyword>
<evidence type="ECO:0000256" key="8">
    <source>
        <dbReference type="SAM" id="Phobius"/>
    </source>
</evidence>
<keyword evidence="7" id="KW-1208">Phospholipid metabolism</keyword>
<dbReference type="SMART" id="SM00563">
    <property type="entry name" value="PlsC"/>
    <property type="match status" value="1"/>
</dbReference>
<comment type="similarity">
    <text evidence="2 7">Belongs to the 1-acyl-sn-glycerol-3-phosphate acyltransferase family.</text>
</comment>
<evidence type="ECO:0000256" key="2">
    <source>
        <dbReference type="ARBA" id="ARBA00008655"/>
    </source>
</evidence>
<keyword evidence="8" id="KW-0472">Membrane</keyword>
<keyword evidence="6 7" id="KW-0012">Acyltransferase</keyword>
<dbReference type="EC" id="2.3.1.51" evidence="7"/>
<evidence type="ECO:0000256" key="7">
    <source>
        <dbReference type="RuleBase" id="RU361267"/>
    </source>
</evidence>
<evidence type="ECO:0000256" key="1">
    <source>
        <dbReference type="ARBA" id="ARBA00005189"/>
    </source>
</evidence>
<dbReference type="InterPro" id="IPR004552">
    <property type="entry name" value="AGP_acyltrans"/>
</dbReference>
<keyword evidence="11" id="KW-1185">Reference proteome</keyword>
<evidence type="ECO:0000313" key="10">
    <source>
        <dbReference type="EMBL" id="SHH32035.1"/>
    </source>
</evidence>
<proteinExistence type="inferred from homology"/>
<dbReference type="EMBL" id="FQXN01000002">
    <property type="protein sequence ID" value="SHH32035.1"/>
    <property type="molecule type" value="Genomic_DNA"/>
</dbReference>
<comment type="domain">
    <text evidence="7">The HXXXXD motif is essential for acyltransferase activity and may constitute the binding site for the phosphate moiety of the glycerol-3-phosphate.</text>
</comment>
<evidence type="ECO:0000313" key="11">
    <source>
        <dbReference type="Proteomes" id="UP000242592"/>
    </source>
</evidence>
<dbReference type="NCBIfam" id="TIGR00530">
    <property type="entry name" value="AGP_acyltrn"/>
    <property type="match status" value="1"/>
</dbReference>
<dbReference type="Proteomes" id="UP000242592">
    <property type="component" value="Unassembled WGS sequence"/>
</dbReference>
<dbReference type="InterPro" id="IPR002123">
    <property type="entry name" value="Plipid/glycerol_acylTrfase"/>
</dbReference>
<accession>A0A1M5S0T0</accession>
<gene>
    <name evidence="10" type="ORF">SAMN02745199_0733</name>
</gene>
<comment type="pathway">
    <text evidence="1">Lipid metabolism.</text>
</comment>
<dbReference type="CDD" id="cd07989">
    <property type="entry name" value="LPLAT_AGPAT-like"/>
    <property type="match status" value="1"/>
</dbReference>
<dbReference type="GO" id="GO:0016020">
    <property type="term" value="C:membrane"/>
    <property type="evidence" value="ECO:0007669"/>
    <property type="project" value="InterPro"/>
</dbReference>
<dbReference type="PANTHER" id="PTHR10434:SF64">
    <property type="entry name" value="1-ACYL-SN-GLYCEROL-3-PHOSPHATE ACYLTRANSFERASE-RELATED"/>
    <property type="match status" value="1"/>
</dbReference>
<evidence type="ECO:0000256" key="3">
    <source>
        <dbReference type="ARBA" id="ARBA00022516"/>
    </source>
</evidence>
<dbReference type="STRING" id="1123380.SAMN02745199_0733"/>
<dbReference type="RefSeq" id="WP_073072319.1">
    <property type="nucleotide sequence ID" value="NZ_FQXN01000002.1"/>
</dbReference>
<keyword evidence="7" id="KW-0594">Phospholipid biosynthesis</keyword>
<dbReference type="AlphaFoldDB" id="A0A1M5S0T0"/>
<feature type="transmembrane region" description="Helical" evidence="8">
    <location>
        <begin position="6"/>
        <end position="35"/>
    </location>
</feature>
<dbReference type="PANTHER" id="PTHR10434">
    <property type="entry name" value="1-ACYL-SN-GLYCEROL-3-PHOSPHATE ACYLTRANSFERASE"/>
    <property type="match status" value="1"/>
</dbReference>
<dbReference type="SUPFAM" id="SSF69593">
    <property type="entry name" value="Glycerol-3-phosphate (1)-acyltransferase"/>
    <property type="match status" value="1"/>
</dbReference>
<keyword evidence="5 7" id="KW-0443">Lipid metabolism</keyword>
<dbReference type="GO" id="GO:0006654">
    <property type="term" value="P:phosphatidic acid biosynthetic process"/>
    <property type="evidence" value="ECO:0007669"/>
    <property type="project" value="TreeGrafter"/>
</dbReference>
<dbReference type="OrthoDB" id="9803035at2"/>
<comment type="catalytic activity">
    <reaction evidence="7">
        <text>a 1-acyl-sn-glycero-3-phosphate + an acyl-CoA = a 1,2-diacyl-sn-glycero-3-phosphate + CoA</text>
        <dbReference type="Rhea" id="RHEA:19709"/>
        <dbReference type="ChEBI" id="CHEBI:57287"/>
        <dbReference type="ChEBI" id="CHEBI:57970"/>
        <dbReference type="ChEBI" id="CHEBI:58342"/>
        <dbReference type="ChEBI" id="CHEBI:58608"/>
        <dbReference type="EC" id="2.3.1.51"/>
    </reaction>
</comment>
<evidence type="ECO:0000256" key="5">
    <source>
        <dbReference type="ARBA" id="ARBA00023098"/>
    </source>
</evidence>
<evidence type="ECO:0000259" key="9">
    <source>
        <dbReference type="SMART" id="SM00563"/>
    </source>
</evidence>
<keyword evidence="8" id="KW-1133">Transmembrane helix</keyword>
<keyword evidence="8" id="KW-0812">Transmembrane</keyword>
<protein>
    <recommendedName>
        <fullName evidence="7">1-acyl-sn-glycerol-3-phosphate acyltransferase</fullName>
        <ecNumber evidence="7">2.3.1.51</ecNumber>
    </recommendedName>
</protein>
<dbReference type="Pfam" id="PF01553">
    <property type="entry name" value="Acyltransferase"/>
    <property type="match status" value="1"/>
</dbReference>
<dbReference type="GO" id="GO:0003841">
    <property type="term" value="F:1-acylglycerol-3-phosphate O-acyltransferase activity"/>
    <property type="evidence" value="ECO:0007669"/>
    <property type="project" value="UniProtKB-UniRule"/>
</dbReference>
<keyword evidence="4 7" id="KW-0808">Transferase</keyword>
<evidence type="ECO:0000256" key="6">
    <source>
        <dbReference type="ARBA" id="ARBA00023315"/>
    </source>
</evidence>
<feature type="domain" description="Phospholipid/glycerol acyltransferase" evidence="9">
    <location>
        <begin position="79"/>
        <end position="192"/>
    </location>
</feature>
<reference evidence="11" key="1">
    <citation type="submission" date="2016-11" db="EMBL/GenBank/DDBJ databases">
        <authorList>
            <person name="Varghese N."/>
            <person name="Submissions S."/>
        </authorList>
    </citation>
    <scope>NUCLEOTIDE SEQUENCE [LARGE SCALE GENOMIC DNA]</scope>
    <source>
        <strain evidence="11">DSM 15807</strain>
    </source>
</reference>
<sequence length="251" mass="29187">MKRVISFFYTIYLFVGATIYVFVYGGIVLMIGGLLRLFSKNLSKKFVVKQIETFGRMAFKLLGIKVYKFGEISKTDNNFLIVSNHQSALDIPLVIGYVTPAAFIAKKELAKVPGINWYLKYLNSVLIDRGNIRQTAAALKEVVKRLRRGVHFIIFPEGTRSEDGKVLSFKPRSLELAFKYKVKVLPVSIWGLHRVWKKKRFLIERHPVYIKIHDFIDPKDFNSEEELRIHVENVIKEGVEFLERRHYSEES</sequence>
<name>A0A1M5S0T0_9BACT</name>
<organism evidence="10 11">
    <name type="scientific">Thermosipho atlanticus DSM 15807</name>
    <dbReference type="NCBI Taxonomy" id="1123380"/>
    <lineage>
        <taxon>Bacteria</taxon>
        <taxon>Thermotogati</taxon>
        <taxon>Thermotogota</taxon>
        <taxon>Thermotogae</taxon>
        <taxon>Thermotogales</taxon>
        <taxon>Fervidobacteriaceae</taxon>
        <taxon>Thermosipho</taxon>
    </lineage>
</organism>
<evidence type="ECO:0000256" key="4">
    <source>
        <dbReference type="ARBA" id="ARBA00022679"/>
    </source>
</evidence>